<protein>
    <recommendedName>
        <fullName evidence="1">Arrestin C-terminal-like domain-containing protein</fullName>
    </recommendedName>
</protein>
<dbReference type="AlphaFoldDB" id="A0A2N3NI82"/>
<dbReference type="GO" id="GO:0000917">
    <property type="term" value="P:division septum assembly"/>
    <property type="evidence" value="ECO:0007669"/>
    <property type="project" value="TreeGrafter"/>
</dbReference>
<dbReference type="Proteomes" id="UP000233524">
    <property type="component" value="Unassembled WGS sequence"/>
</dbReference>
<gene>
    <name evidence="2" type="ORF">jhhlp_001464</name>
</gene>
<dbReference type="OrthoDB" id="4001642at2759"/>
<evidence type="ECO:0000313" key="2">
    <source>
        <dbReference type="EMBL" id="PKS12166.1"/>
    </source>
</evidence>
<proteinExistence type="predicted"/>
<organism evidence="2 3">
    <name type="scientific">Lomentospora prolificans</name>
    <dbReference type="NCBI Taxonomy" id="41688"/>
    <lineage>
        <taxon>Eukaryota</taxon>
        <taxon>Fungi</taxon>
        <taxon>Dikarya</taxon>
        <taxon>Ascomycota</taxon>
        <taxon>Pezizomycotina</taxon>
        <taxon>Sordariomycetes</taxon>
        <taxon>Hypocreomycetidae</taxon>
        <taxon>Microascales</taxon>
        <taxon>Microascaceae</taxon>
        <taxon>Lomentospora</taxon>
    </lineage>
</organism>
<name>A0A2N3NI82_9PEZI</name>
<comment type="caution">
    <text evidence="2">The sequence shown here is derived from an EMBL/GenBank/DDBJ whole genome shotgun (WGS) entry which is preliminary data.</text>
</comment>
<reference evidence="2 3" key="1">
    <citation type="journal article" date="2017" name="G3 (Bethesda)">
        <title>First Draft Genome Sequence of the Pathogenic Fungus Lomentospora prolificans (Formerly Scedosporium prolificans).</title>
        <authorList>
            <person name="Luo R."/>
            <person name="Zimin A."/>
            <person name="Workman R."/>
            <person name="Fan Y."/>
            <person name="Pertea G."/>
            <person name="Grossman N."/>
            <person name="Wear M.P."/>
            <person name="Jia B."/>
            <person name="Miller H."/>
            <person name="Casadevall A."/>
            <person name="Timp W."/>
            <person name="Zhang S.X."/>
            <person name="Salzberg S.L."/>
        </authorList>
    </citation>
    <scope>NUCLEOTIDE SEQUENCE [LARGE SCALE GENOMIC DNA]</scope>
    <source>
        <strain evidence="2 3">JHH-5317</strain>
    </source>
</reference>
<dbReference type="Pfam" id="PF02752">
    <property type="entry name" value="Arrestin_C"/>
    <property type="match status" value="1"/>
</dbReference>
<dbReference type="STRING" id="41688.A0A2N3NI82"/>
<dbReference type="VEuPathDB" id="FungiDB:jhhlp_001464"/>
<keyword evidence="3" id="KW-1185">Reference proteome</keyword>
<sequence length="410" mass="45552">TCCDPVDATRMAALVRVSGPPNRSFLVGYPGISATMPRIEGQVEIRPSQGYSAPVAISLVRICLQRRETIHPAAENVAKRHLGTPRRETVDLVGKELLLYRCNTGKEAEIVVAMDLPFVLYIPFGRGGEEANRKIPPASLSLSSRTAETYYELVVTVQQGHTQSNRYAFPITMQRYDTLSTFGMYNKPEYKTAVSDNVVTLGMSLPRWSYGPSDPLTVYIRLAPNPDWMSKAKKVTVDKLTITIEEEITYNPEGDEPTKKINKIVKHNQPVKAKLTEAGYTTNLGLVFPSKSVRDSEGIMRREKPGFPLYEVSSFTTSSTLYKIEFFLCIKAHLSSARDITVRQPIVICPMDHQECKEVLDAIEQSAKDAAHVDPNRPPPRPTIIKASDKNALEALGLCMVGGQKKPLIE</sequence>
<feature type="domain" description="Arrestin C-terminal-like" evidence="1">
    <location>
        <begin position="195"/>
        <end position="353"/>
    </location>
</feature>
<dbReference type="InterPro" id="IPR053060">
    <property type="entry name" value="Cytokinesis_Signaling_Reg"/>
</dbReference>
<evidence type="ECO:0000259" key="1">
    <source>
        <dbReference type="SMART" id="SM01017"/>
    </source>
</evidence>
<accession>A0A2N3NI82</accession>
<dbReference type="InterPro" id="IPR011022">
    <property type="entry name" value="Arrestin_C-like"/>
</dbReference>
<dbReference type="PANTHER" id="PTHR36419:SF1">
    <property type="entry name" value="RHO1 GEF LOCALIZING PROTEIN 1"/>
    <property type="match status" value="1"/>
</dbReference>
<dbReference type="InParanoid" id="A0A2N3NI82"/>
<evidence type="ECO:0000313" key="3">
    <source>
        <dbReference type="Proteomes" id="UP000233524"/>
    </source>
</evidence>
<dbReference type="SMART" id="SM01017">
    <property type="entry name" value="Arrestin_C"/>
    <property type="match status" value="1"/>
</dbReference>
<dbReference type="EMBL" id="NLAX01000004">
    <property type="protein sequence ID" value="PKS12166.1"/>
    <property type="molecule type" value="Genomic_DNA"/>
</dbReference>
<dbReference type="GO" id="GO:0000935">
    <property type="term" value="C:division septum"/>
    <property type="evidence" value="ECO:0007669"/>
    <property type="project" value="TreeGrafter"/>
</dbReference>
<dbReference type="PANTHER" id="PTHR36419">
    <property type="entry name" value="ARRESTIN FAMILY PROTEIN 1"/>
    <property type="match status" value="1"/>
</dbReference>
<feature type="non-terminal residue" evidence="2">
    <location>
        <position position="1"/>
    </location>
</feature>